<keyword evidence="4" id="KW-1185">Reference proteome</keyword>
<dbReference type="InterPro" id="IPR050322">
    <property type="entry name" value="Fe-S_cluster_asmbl/transfer"/>
</dbReference>
<comment type="similarity">
    <text evidence="1">Belongs to the HesB/IscA family.</text>
</comment>
<dbReference type="InterPro" id="IPR000361">
    <property type="entry name" value="ATAP_core_dom"/>
</dbReference>
<dbReference type="RefSeq" id="WP_117317369.1">
    <property type="nucleotide sequence ID" value="NZ_QQSW01000008.1"/>
</dbReference>
<gene>
    <name evidence="3" type="ORF">EV688_10384</name>
</gene>
<reference evidence="3 4" key="1">
    <citation type="submission" date="2019-03" db="EMBL/GenBank/DDBJ databases">
        <title>Genomic Encyclopedia of Type Strains, Phase IV (KMG-IV): sequencing the most valuable type-strain genomes for metagenomic binning, comparative biology and taxonomic classification.</title>
        <authorList>
            <person name="Goeker M."/>
        </authorList>
    </citation>
    <scope>NUCLEOTIDE SEQUENCE [LARGE SCALE GENOMIC DNA]</scope>
    <source>
        <strain evidence="3 4">DSM 23344</strain>
    </source>
</reference>
<dbReference type="GO" id="GO:0016226">
    <property type="term" value="P:iron-sulfur cluster assembly"/>
    <property type="evidence" value="ECO:0007669"/>
    <property type="project" value="InterPro"/>
</dbReference>
<dbReference type="SUPFAM" id="SSF89360">
    <property type="entry name" value="HesB-like domain"/>
    <property type="match status" value="1"/>
</dbReference>
<dbReference type="PANTHER" id="PTHR10072:SF47">
    <property type="entry name" value="PROTEIN SUFA"/>
    <property type="match status" value="1"/>
</dbReference>
<dbReference type="OrthoDB" id="9801228at2"/>
<dbReference type="Proteomes" id="UP000294980">
    <property type="component" value="Unassembled WGS sequence"/>
</dbReference>
<dbReference type="Gene3D" id="2.60.300.12">
    <property type="entry name" value="HesB-like domain"/>
    <property type="match status" value="1"/>
</dbReference>
<dbReference type="PANTHER" id="PTHR10072">
    <property type="entry name" value="IRON-SULFUR CLUSTER ASSEMBLY PROTEIN"/>
    <property type="match status" value="1"/>
</dbReference>
<dbReference type="InterPro" id="IPR016092">
    <property type="entry name" value="ATAP"/>
</dbReference>
<dbReference type="GO" id="GO:0005829">
    <property type="term" value="C:cytosol"/>
    <property type="evidence" value="ECO:0007669"/>
    <property type="project" value="TreeGrafter"/>
</dbReference>
<dbReference type="NCBIfam" id="TIGR00049">
    <property type="entry name" value="iron-sulfur cluster assembly accessory protein"/>
    <property type="match status" value="1"/>
</dbReference>
<accession>A0A4V2SBW0</accession>
<dbReference type="Pfam" id="PF01521">
    <property type="entry name" value="Fe-S_biosyn"/>
    <property type="match status" value="1"/>
</dbReference>
<feature type="domain" description="Core" evidence="2">
    <location>
        <begin position="13"/>
        <end position="113"/>
    </location>
</feature>
<evidence type="ECO:0000313" key="3">
    <source>
        <dbReference type="EMBL" id="TCO77070.1"/>
    </source>
</evidence>
<dbReference type="EMBL" id="SLWX01000003">
    <property type="protein sequence ID" value="TCO77070.1"/>
    <property type="molecule type" value="Genomic_DNA"/>
</dbReference>
<dbReference type="GO" id="GO:0051537">
    <property type="term" value="F:2 iron, 2 sulfur cluster binding"/>
    <property type="evidence" value="ECO:0007669"/>
    <property type="project" value="TreeGrafter"/>
</dbReference>
<proteinExistence type="inferred from homology"/>
<evidence type="ECO:0000259" key="2">
    <source>
        <dbReference type="Pfam" id="PF01521"/>
    </source>
</evidence>
<evidence type="ECO:0000256" key="1">
    <source>
        <dbReference type="ARBA" id="ARBA00006718"/>
    </source>
</evidence>
<dbReference type="InterPro" id="IPR035903">
    <property type="entry name" value="HesB-like_dom_sf"/>
</dbReference>
<protein>
    <submittedName>
        <fullName evidence="3">Fe-S cluster assembly protein SufA</fullName>
    </submittedName>
</protein>
<evidence type="ECO:0000313" key="4">
    <source>
        <dbReference type="Proteomes" id="UP000294980"/>
    </source>
</evidence>
<dbReference type="AlphaFoldDB" id="A0A4V2SBW0"/>
<organism evidence="3 4">
    <name type="scientific">Chromatocurvus halotolerans</name>
    <dbReference type="NCBI Taxonomy" id="1132028"/>
    <lineage>
        <taxon>Bacteria</taxon>
        <taxon>Pseudomonadati</taxon>
        <taxon>Pseudomonadota</taxon>
        <taxon>Gammaproteobacteria</taxon>
        <taxon>Cellvibrionales</taxon>
        <taxon>Halieaceae</taxon>
        <taxon>Chromatocurvus</taxon>
    </lineage>
</organism>
<sequence>MTVETFDMQSQPVTVTAAAAEHFRNSLAAHGLPAVRISVQESGCTGFKYVMEEVDSAHEGDVELALDNGVRLYLDHDAVDFMRGTQIDYTRDGINRTLKFQNPNVVAECGCGESFSVG</sequence>
<name>A0A4V2SBW0_9GAMM</name>
<comment type="caution">
    <text evidence="3">The sequence shown here is derived from an EMBL/GenBank/DDBJ whole genome shotgun (WGS) entry which is preliminary data.</text>
</comment>